<keyword evidence="7" id="KW-1185">Reference proteome</keyword>
<keyword evidence="1" id="KW-0600">Photoreceptor protein</keyword>
<dbReference type="RefSeq" id="WP_155097502.1">
    <property type="nucleotide sequence ID" value="NZ_WMIE01000030.1"/>
</dbReference>
<dbReference type="EMBL" id="WMIE01000030">
    <property type="protein sequence ID" value="MTH80151.1"/>
    <property type="molecule type" value="Genomic_DNA"/>
</dbReference>
<dbReference type="Pfam" id="PF08446">
    <property type="entry name" value="PAS_2"/>
    <property type="match status" value="1"/>
</dbReference>
<comment type="caution">
    <text evidence="6">The sequence shown here is derived from an EMBL/GenBank/DDBJ whole genome shotgun (WGS) entry which is preliminary data.</text>
</comment>
<dbReference type="GO" id="GO:0009881">
    <property type="term" value="F:photoreceptor activity"/>
    <property type="evidence" value="ECO:0007669"/>
    <property type="project" value="UniProtKB-KW"/>
</dbReference>
<dbReference type="Gene3D" id="3.30.450.40">
    <property type="match status" value="1"/>
</dbReference>
<dbReference type="Gene3D" id="3.30.450.20">
    <property type="entry name" value="PAS domain"/>
    <property type="match status" value="1"/>
</dbReference>
<feature type="domain" description="Phytochrome chromophore attachment site" evidence="5">
    <location>
        <begin position="148"/>
        <end position="307"/>
    </location>
</feature>
<protein>
    <submittedName>
        <fullName evidence="6">GAF domain-containing protein</fullName>
    </submittedName>
</protein>
<dbReference type="PANTHER" id="PTHR43065:SF42">
    <property type="entry name" value="TWO-COMPONENT SENSOR PPRA"/>
    <property type="match status" value="1"/>
</dbReference>
<dbReference type="AlphaFoldDB" id="A0A6L6JJW4"/>
<gene>
    <name evidence="6" type="ORF">GL286_20860</name>
</gene>
<dbReference type="InterPro" id="IPR035965">
    <property type="entry name" value="PAS-like_dom_sf"/>
</dbReference>
<dbReference type="Proteomes" id="UP000478183">
    <property type="component" value="Unassembled WGS sequence"/>
</dbReference>
<name>A0A6L6JJW4_9RHOB</name>
<keyword evidence="4" id="KW-0675">Receptor</keyword>
<dbReference type="InterPro" id="IPR029016">
    <property type="entry name" value="GAF-like_dom_sf"/>
</dbReference>
<dbReference type="GO" id="GO:0009584">
    <property type="term" value="P:detection of visible light"/>
    <property type="evidence" value="ECO:0007669"/>
    <property type="project" value="InterPro"/>
</dbReference>
<keyword evidence="3" id="KW-0157">Chromophore</keyword>
<evidence type="ECO:0000256" key="3">
    <source>
        <dbReference type="ARBA" id="ARBA00022991"/>
    </source>
</evidence>
<dbReference type="OrthoDB" id="489241at2"/>
<dbReference type="PROSITE" id="PS50046">
    <property type="entry name" value="PHYTOCHROME_2"/>
    <property type="match status" value="1"/>
</dbReference>
<dbReference type="SMART" id="SM00065">
    <property type="entry name" value="GAF"/>
    <property type="match status" value="1"/>
</dbReference>
<evidence type="ECO:0000313" key="7">
    <source>
        <dbReference type="Proteomes" id="UP000478183"/>
    </source>
</evidence>
<dbReference type="PANTHER" id="PTHR43065">
    <property type="entry name" value="SENSOR HISTIDINE KINASE"/>
    <property type="match status" value="1"/>
</dbReference>
<dbReference type="InterPro" id="IPR001294">
    <property type="entry name" value="Phytochrome"/>
</dbReference>
<dbReference type="GO" id="GO:0006355">
    <property type="term" value="P:regulation of DNA-templated transcription"/>
    <property type="evidence" value="ECO:0007669"/>
    <property type="project" value="InterPro"/>
</dbReference>
<dbReference type="InterPro" id="IPR013654">
    <property type="entry name" value="PAS_2"/>
</dbReference>
<evidence type="ECO:0000256" key="1">
    <source>
        <dbReference type="ARBA" id="ARBA00022543"/>
    </source>
</evidence>
<dbReference type="InterPro" id="IPR003018">
    <property type="entry name" value="GAF"/>
</dbReference>
<evidence type="ECO:0000313" key="6">
    <source>
        <dbReference type="EMBL" id="MTH80151.1"/>
    </source>
</evidence>
<sequence length="373" mass="40514">MTSQPAFDASLVGKPINLSNCDREPIHIPGSIQPHGCLLACDNSGRQIVQYSANAVETLGLSSNPIGQDIVEVIGHENAHRILNTLAIAGSRPRPGLIFAMKINGRAFDVSAHRFNGNTIIEFEPAGEVGAVFSLSRSILSRLNGAKDPEELVEMAAALIQAQIGYDRVMIYALGRDGAGKVVSEAKRENLESFLGQYFPASDIPQQARALYLRNPIRVIGDASCQTERLLGTVTETPLDLSYAHLRSVSPIHCEYLRNMGVAASMSVSIIIDGALWGLIACHHYTPRVMGMAERAAAEMIGEFFAMHLDALTRRQARHLERAAHQTIAQLLVDTSRGTEVASALRNRLPDLSDMIEADGLALYFDGETGESW</sequence>
<accession>A0A6L6JJW4</accession>
<organism evidence="6 7">
    <name type="scientific">Paracoccus aestuariivivens</name>
    <dbReference type="NCBI Taxonomy" id="1820333"/>
    <lineage>
        <taxon>Bacteria</taxon>
        <taxon>Pseudomonadati</taxon>
        <taxon>Pseudomonadota</taxon>
        <taxon>Alphaproteobacteria</taxon>
        <taxon>Rhodobacterales</taxon>
        <taxon>Paracoccaceae</taxon>
        <taxon>Paracoccus</taxon>
    </lineage>
</organism>
<dbReference type="SUPFAM" id="SSF55785">
    <property type="entry name" value="PYP-like sensor domain (PAS domain)"/>
    <property type="match status" value="1"/>
</dbReference>
<dbReference type="Pfam" id="PF01590">
    <property type="entry name" value="GAF"/>
    <property type="match status" value="1"/>
</dbReference>
<reference evidence="6 7" key="1">
    <citation type="submission" date="2019-11" db="EMBL/GenBank/DDBJ databases">
        <authorList>
            <person name="Dong K."/>
        </authorList>
    </citation>
    <scope>NUCLEOTIDE SEQUENCE [LARGE SCALE GENOMIC DNA]</scope>
    <source>
        <strain evidence="6 7">NBRC 111993</strain>
    </source>
</reference>
<evidence type="ECO:0000256" key="2">
    <source>
        <dbReference type="ARBA" id="ARBA00022606"/>
    </source>
</evidence>
<evidence type="ECO:0000259" key="5">
    <source>
        <dbReference type="PROSITE" id="PS50046"/>
    </source>
</evidence>
<proteinExistence type="predicted"/>
<dbReference type="PRINTS" id="PR01033">
    <property type="entry name" value="PHYTOCHROME"/>
</dbReference>
<dbReference type="SUPFAM" id="SSF55781">
    <property type="entry name" value="GAF domain-like"/>
    <property type="match status" value="1"/>
</dbReference>
<keyword evidence="2" id="KW-0716">Sensory transduction</keyword>
<dbReference type="InterPro" id="IPR016132">
    <property type="entry name" value="Phyto_chromo_attachment"/>
</dbReference>
<evidence type="ECO:0000256" key="4">
    <source>
        <dbReference type="ARBA" id="ARBA00023170"/>
    </source>
</evidence>